<evidence type="ECO:0000256" key="8">
    <source>
        <dbReference type="ARBA" id="ARBA00022989"/>
    </source>
</evidence>
<accession>A0AB34JNQ7</accession>
<keyword evidence="12" id="KW-0175">Coiled coil</keyword>
<protein>
    <recommendedName>
        <fullName evidence="15">Ion transport domain-containing protein</fullName>
    </recommendedName>
</protein>
<keyword evidence="11" id="KW-0407">Ion channel</keyword>
<dbReference type="Proteomes" id="UP001515480">
    <property type="component" value="Unassembled WGS sequence"/>
</dbReference>
<evidence type="ECO:0000256" key="14">
    <source>
        <dbReference type="SAM" id="Phobius"/>
    </source>
</evidence>
<proteinExistence type="predicted"/>
<keyword evidence="3" id="KW-0633">Potassium transport</keyword>
<keyword evidence="4 14" id="KW-0812">Transmembrane</keyword>
<dbReference type="PRINTS" id="PR00169">
    <property type="entry name" value="KCHANNEL"/>
</dbReference>
<gene>
    <name evidence="16" type="ORF">AB1Y20_021870</name>
</gene>
<evidence type="ECO:0000256" key="6">
    <source>
        <dbReference type="ARBA" id="ARBA00022882"/>
    </source>
</evidence>
<feature type="compositionally biased region" description="Polar residues" evidence="13">
    <location>
        <begin position="465"/>
        <end position="475"/>
    </location>
</feature>
<dbReference type="InterPro" id="IPR028325">
    <property type="entry name" value="VG_K_chnl"/>
</dbReference>
<dbReference type="Gene3D" id="1.20.120.350">
    <property type="entry name" value="Voltage-gated potassium channels. Chain C"/>
    <property type="match status" value="1"/>
</dbReference>
<keyword evidence="5" id="KW-0631">Potassium channel</keyword>
<evidence type="ECO:0000313" key="17">
    <source>
        <dbReference type="Proteomes" id="UP001515480"/>
    </source>
</evidence>
<keyword evidence="8 14" id="KW-1133">Transmembrane helix</keyword>
<evidence type="ECO:0000256" key="7">
    <source>
        <dbReference type="ARBA" id="ARBA00022958"/>
    </source>
</evidence>
<evidence type="ECO:0000256" key="4">
    <source>
        <dbReference type="ARBA" id="ARBA00022692"/>
    </source>
</evidence>
<dbReference type="GO" id="GO:0005249">
    <property type="term" value="F:voltage-gated potassium channel activity"/>
    <property type="evidence" value="ECO:0007669"/>
    <property type="project" value="InterPro"/>
</dbReference>
<dbReference type="GO" id="GO:0001508">
    <property type="term" value="P:action potential"/>
    <property type="evidence" value="ECO:0007669"/>
    <property type="project" value="TreeGrafter"/>
</dbReference>
<comment type="subcellular location">
    <subcellularLocation>
        <location evidence="1">Membrane</location>
        <topology evidence="1">Multi-pass membrane protein</topology>
    </subcellularLocation>
</comment>
<dbReference type="EMBL" id="JBGBPQ010000007">
    <property type="protein sequence ID" value="KAL1522234.1"/>
    <property type="molecule type" value="Genomic_DNA"/>
</dbReference>
<evidence type="ECO:0000256" key="3">
    <source>
        <dbReference type="ARBA" id="ARBA00022538"/>
    </source>
</evidence>
<evidence type="ECO:0000256" key="13">
    <source>
        <dbReference type="SAM" id="MobiDB-lite"/>
    </source>
</evidence>
<comment type="caution">
    <text evidence="16">The sequence shown here is derived from an EMBL/GenBank/DDBJ whole genome shotgun (WGS) entry which is preliminary data.</text>
</comment>
<dbReference type="Pfam" id="PF00520">
    <property type="entry name" value="Ion_trans"/>
    <property type="match status" value="1"/>
</dbReference>
<organism evidence="16 17">
    <name type="scientific">Prymnesium parvum</name>
    <name type="common">Toxic golden alga</name>
    <dbReference type="NCBI Taxonomy" id="97485"/>
    <lineage>
        <taxon>Eukaryota</taxon>
        <taxon>Haptista</taxon>
        <taxon>Haptophyta</taxon>
        <taxon>Prymnesiophyceae</taxon>
        <taxon>Prymnesiales</taxon>
        <taxon>Prymnesiaceae</taxon>
        <taxon>Prymnesium</taxon>
    </lineage>
</organism>
<sequence length="482" mass="52898">MAGEPASAPTHRHTSRVGGWQLKVWTIMDNPSSGKLAKAWSVFMTVVILYSILNFTLAGVPGGLIYIGVWTNASTGEPIPFSVEEDFNVDSEEVYRSEFVHQASDEINDYRVPYRELEVFCIATFTFEFVVRLLTCCAGPGVVPFLKSASNIVDLVSILPFYAELIVVSVADGDGMSGFGFLQVLRLIRLTRITRIFKMSKNFEGLVVLSNTIYKSISALLMLFFFMAIFSVLFATLIYTCEPGNYDEGRRQYVREDGSASPFESIPASIWWTIVTMSTVGYGDHYPVSFLGRVVANITMTVSLIVLSLPITIIGANFDDEYQEMRNRKAEAKKAALAGKVKEARARAANLASQPSTAVAQSAIKFLRLVTKQVTCAPTLGREECKFPGAAPPAAAPPPRRHQHVDPVKAVESLIKEAHEDVVREVAYLIAKQERDLRASIQMILSQCVAGNAAASLQAAKSYRKQSTTPQSNARSDPAPPS</sequence>
<dbReference type="InterPro" id="IPR005821">
    <property type="entry name" value="Ion_trans_dom"/>
</dbReference>
<evidence type="ECO:0000256" key="12">
    <source>
        <dbReference type="SAM" id="Coils"/>
    </source>
</evidence>
<evidence type="ECO:0000256" key="9">
    <source>
        <dbReference type="ARBA" id="ARBA00023065"/>
    </source>
</evidence>
<dbReference type="PANTHER" id="PTHR11537">
    <property type="entry name" value="VOLTAGE-GATED POTASSIUM CHANNEL"/>
    <property type="match status" value="1"/>
</dbReference>
<feature type="coiled-coil region" evidence="12">
    <location>
        <begin position="327"/>
        <end position="354"/>
    </location>
</feature>
<dbReference type="InterPro" id="IPR027359">
    <property type="entry name" value="Volt_channel_dom_sf"/>
</dbReference>
<reference evidence="16 17" key="1">
    <citation type="journal article" date="2024" name="Science">
        <title>Giant polyketide synthase enzymes in the biosynthesis of giant marine polyether toxins.</title>
        <authorList>
            <person name="Fallon T.R."/>
            <person name="Shende V.V."/>
            <person name="Wierzbicki I.H."/>
            <person name="Pendleton A.L."/>
            <person name="Watervoot N.F."/>
            <person name="Auber R.P."/>
            <person name="Gonzalez D.J."/>
            <person name="Wisecaver J.H."/>
            <person name="Moore B.S."/>
        </authorList>
    </citation>
    <scope>NUCLEOTIDE SEQUENCE [LARGE SCALE GENOMIC DNA]</scope>
    <source>
        <strain evidence="16 17">12B1</strain>
    </source>
</reference>
<dbReference type="GO" id="GO:0008076">
    <property type="term" value="C:voltage-gated potassium channel complex"/>
    <property type="evidence" value="ECO:0007669"/>
    <property type="project" value="InterPro"/>
</dbReference>
<name>A0AB34JNQ7_PRYPA</name>
<dbReference type="FunFam" id="1.10.287.70:FF:000097">
    <property type="entry name" value="Potassium voltage-gated channel subfamily G member 3"/>
    <property type="match status" value="1"/>
</dbReference>
<keyword evidence="17" id="KW-1185">Reference proteome</keyword>
<evidence type="ECO:0000256" key="5">
    <source>
        <dbReference type="ARBA" id="ARBA00022826"/>
    </source>
</evidence>
<keyword evidence="2" id="KW-0813">Transport</keyword>
<dbReference type="PANTHER" id="PTHR11537:SF254">
    <property type="entry name" value="POTASSIUM VOLTAGE-GATED CHANNEL PROTEIN SHAB"/>
    <property type="match status" value="1"/>
</dbReference>
<feature type="domain" description="Ion transport" evidence="15">
    <location>
        <begin position="38"/>
        <end position="324"/>
    </location>
</feature>
<evidence type="ECO:0000256" key="1">
    <source>
        <dbReference type="ARBA" id="ARBA00004141"/>
    </source>
</evidence>
<feature type="transmembrane region" description="Helical" evidence="14">
    <location>
        <begin position="219"/>
        <end position="239"/>
    </location>
</feature>
<evidence type="ECO:0000256" key="2">
    <source>
        <dbReference type="ARBA" id="ARBA00022448"/>
    </source>
</evidence>
<keyword evidence="6" id="KW-0851">Voltage-gated channel</keyword>
<keyword evidence="10 14" id="KW-0472">Membrane</keyword>
<feature type="transmembrane region" description="Helical" evidence="14">
    <location>
        <begin position="39"/>
        <end position="60"/>
    </location>
</feature>
<keyword evidence="9" id="KW-0406">Ion transport</keyword>
<evidence type="ECO:0000313" key="16">
    <source>
        <dbReference type="EMBL" id="KAL1522234.1"/>
    </source>
</evidence>
<feature type="region of interest" description="Disordered" evidence="13">
    <location>
        <begin position="461"/>
        <end position="482"/>
    </location>
</feature>
<evidence type="ECO:0000256" key="11">
    <source>
        <dbReference type="ARBA" id="ARBA00023303"/>
    </source>
</evidence>
<dbReference type="Gene3D" id="1.10.287.70">
    <property type="match status" value="1"/>
</dbReference>
<evidence type="ECO:0000256" key="10">
    <source>
        <dbReference type="ARBA" id="ARBA00023136"/>
    </source>
</evidence>
<dbReference type="SUPFAM" id="SSF81324">
    <property type="entry name" value="Voltage-gated potassium channels"/>
    <property type="match status" value="1"/>
</dbReference>
<keyword evidence="7" id="KW-0630">Potassium</keyword>
<feature type="transmembrane region" description="Helical" evidence="14">
    <location>
        <begin position="294"/>
        <end position="318"/>
    </location>
</feature>
<evidence type="ECO:0000259" key="15">
    <source>
        <dbReference type="Pfam" id="PF00520"/>
    </source>
</evidence>
<dbReference type="AlphaFoldDB" id="A0AB34JNQ7"/>